<reference evidence="1 2" key="1">
    <citation type="submission" date="2019-03" db="EMBL/GenBank/DDBJ databases">
        <title>Novel transposon Tn6433 accelerates the dissemination of tet(E) in Aeromonas from aerobic biofilm under oxytetracycline stress.</title>
        <authorList>
            <person name="Shi Y."/>
            <person name="Tian Z."/>
            <person name="Zhang Y."/>
            <person name="Zhang H."/>
            <person name="Yang M."/>
        </authorList>
    </citation>
    <scope>NUCLEOTIDE SEQUENCE [LARGE SCALE GENOMIC DNA]</scope>
    <source>
        <strain evidence="1 2">T5-8</strain>
    </source>
</reference>
<name>A0AAE7AF11_AERME</name>
<protein>
    <submittedName>
        <fullName evidence="1">Uncharacterized protein</fullName>
    </submittedName>
</protein>
<dbReference type="RefSeq" id="WP_005346574.1">
    <property type="nucleotide sequence ID" value="NZ_CP038444.1"/>
</dbReference>
<dbReference type="AlphaFoldDB" id="A0AAE7AF11"/>
<dbReference type="EMBL" id="CP038444">
    <property type="protein sequence ID" value="QJT30379.1"/>
    <property type="molecule type" value="Genomic_DNA"/>
</dbReference>
<evidence type="ECO:0000313" key="2">
    <source>
        <dbReference type="Proteomes" id="UP000502006"/>
    </source>
</evidence>
<dbReference type="PROSITE" id="PS51257">
    <property type="entry name" value="PROKAR_LIPOPROTEIN"/>
    <property type="match status" value="1"/>
</dbReference>
<dbReference type="Proteomes" id="UP000502006">
    <property type="component" value="Chromosome"/>
</dbReference>
<evidence type="ECO:0000313" key="1">
    <source>
        <dbReference type="EMBL" id="QJT30379.1"/>
    </source>
</evidence>
<gene>
    <name evidence="1" type="ORF">E4186_09360</name>
</gene>
<proteinExistence type="predicted"/>
<sequence length="85" mass="9441">MKIFDDLFRSIEKHNGTRSSALLAQAMASACSDRYTVSLASVCAVLDSQSKEVFDRLVRIAQEPDFSNADQDRALDKLRALGFID</sequence>
<accession>A0AAE7AF11</accession>
<organism evidence="1 2">
    <name type="scientific">Aeromonas media</name>
    <dbReference type="NCBI Taxonomy" id="651"/>
    <lineage>
        <taxon>Bacteria</taxon>
        <taxon>Pseudomonadati</taxon>
        <taxon>Pseudomonadota</taxon>
        <taxon>Gammaproteobacteria</taxon>
        <taxon>Aeromonadales</taxon>
        <taxon>Aeromonadaceae</taxon>
        <taxon>Aeromonas</taxon>
    </lineage>
</organism>